<dbReference type="InterPro" id="IPR011008">
    <property type="entry name" value="Dimeric_a/b-barrel"/>
</dbReference>
<name>A0ABM7XM08_THEBO</name>
<sequence>MTSFVVKLQVNDFDAWKQVYDQFADMRREKGVDSSVVLRDATDAHAVWVIHHFPTAEGARAFARSSELREAMRQSGVVGHELWFLQEVERFVY</sequence>
<gene>
    <name evidence="1" type="ORF">TbrSNM41_21290</name>
</gene>
<organism evidence="1 2">
    <name type="scientific">Thermus brockianus</name>
    <dbReference type="NCBI Taxonomy" id="56956"/>
    <lineage>
        <taxon>Bacteria</taxon>
        <taxon>Thermotogati</taxon>
        <taxon>Deinococcota</taxon>
        <taxon>Deinococci</taxon>
        <taxon>Thermales</taxon>
        <taxon>Thermaceae</taxon>
        <taxon>Thermus</taxon>
    </lineage>
</organism>
<keyword evidence="2" id="KW-1185">Reference proteome</keyword>
<evidence type="ECO:0008006" key="3">
    <source>
        <dbReference type="Google" id="ProtNLM"/>
    </source>
</evidence>
<evidence type="ECO:0000313" key="1">
    <source>
        <dbReference type="EMBL" id="BDG17395.1"/>
    </source>
</evidence>
<dbReference type="SUPFAM" id="SSF54909">
    <property type="entry name" value="Dimeric alpha+beta barrel"/>
    <property type="match status" value="1"/>
</dbReference>
<reference evidence="1 2" key="1">
    <citation type="journal article" date="2022" name="Microbiol. Resour. Announc.">
        <title>Complete Genome Sequences of Thermus Strains Isolated from Senami Hot Spring in Japan.</title>
        <authorList>
            <person name="Miyazaki K."/>
        </authorList>
    </citation>
    <scope>NUCLEOTIDE SEQUENCE [LARGE SCALE GENOMIC DNA]</scope>
    <source>
        <strain evidence="1 2">SNM4-1</strain>
    </source>
</reference>
<accession>A0ABM7XM08</accession>
<protein>
    <recommendedName>
        <fullName evidence="3">Cyclase</fullName>
    </recommendedName>
</protein>
<dbReference type="RefSeq" id="WP_244362658.1">
    <property type="nucleotide sequence ID" value="NZ_AP025593.1"/>
</dbReference>
<dbReference type="Proteomes" id="UP000831120">
    <property type="component" value="Chromosome"/>
</dbReference>
<dbReference type="EMBL" id="AP025593">
    <property type="protein sequence ID" value="BDG17395.1"/>
    <property type="molecule type" value="Genomic_DNA"/>
</dbReference>
<proteinExistence type="predicted"/>
<evidence type="ECO:0000313" key="2">
    <source>
        <dbReference type="Proteomes" id="UP000831120"/>
    </source>
</evidence>